<dbReference type="NCBIfam" id="TIGR01907">
    <property type="entry name" value="casE_Cse3"/>
    <property type="match status" value="1"/>
</dbReference>
<keyword evidence="2" id="KW-1185">Reference proteome</keyword>
<proteinExistence type="predicted"/>
<accession>A0A223ATE0</accession>
<organism evidence="1 2">
    <name type="scientific">Mogibacterium pumilum</name>
    <dbReference type="NCBI Taxonomy" id="86332"/>
    <lineage>
        <taxon>Bacteria</taxon>
        <taxon>Bacillati</taxon>
        <taxon>Bacillota</taxon>
        <taxon>Clostridia</taxon>
        <taxon>Peptostreptococcales</taxon>
        <taxon>Anaerovoracaceae</taxon>
        <taxon>Mogibacterium</taxon>
    </lineage>
</organism>
<dbReference type="SUPFAM" id="SSF117987">
    <property type="entry name" value="CRISPR-associated protein"/>
    <property type="match status" value="2"/>
</dbReference>
<evidence type="ECO:0000313" key="1">
    <source>
        <dbReference type="EMBL" id="ASS38247.1"/>
    </source>
</evidence>
<dbReference type="EMBL" id="CP016199">
    <property type="protein sequence ID" value="ASS38247.1"/>
    <property type="molecule type" value="Genomic_DNA"/>
</dbReference>
<dbReference type="Gene3D" id="3.30.70.1200">
    <property type="entry name" value="Crispr-associated protein, domain 1"/>
    <property type="match status" value="1"/>
</dbReference>
<dbReference type="CDD" id="cd09727">
    <property type="entry name" value="Cas6_I-E"/>
    <property type="match status" value="1"/>
</dbReference>
<name>A0A223ATE0_9FIRM</name>
<sequence length="210" mass="24492">MYLSRVEIDFNNRKNIKELSHLGAYHNWVESSFPEEFNTSTCTRKLWRRDKLNDKEYLLIVSKNSPSKLALEKYGVEGTAQIKRYDKFLNEIKEGGKYRFRIVANPVVSIMREAIGTRGKVKPLPNDKQIDFLVDRSEKHGFELKENEFSIVKREHVILKKKSQRVQLNKVEFEGVLTVTNKLLFVNMLINGFGKKKAYGFGMMTVIPEE</sequence>
<dbReference type="RefSeq" id="WP_094234487.1">
    <property type="nucleotide sequence ID" value="NZ_CP016199.1"/>
</dbReference>
<dbReference type="Proteomes" id="UP000214689">
    <property type="component" value="Chromosome"/>
</dbReference>
<reference evidence="2" key="1">
    <citation type="submission" date="2016-05" db="EMBL/GenBank/DDBJ databases">
        <authorList>
            <person name="Holder M.E."/>
            <person name="Ajami N.J."/>
            <person name="Petrosino J.F."/>
        </authorList>
    </citation>
    <scope>NUCLEOTIDE SEQUENCE [LARGE SCALE GENOMIC DNA]</scope>
    <source>
        <strain evidence="2">ATCC 700696</strain>
    </source>
</reference>
<dbReference type="AlphaFoldDB" id="A0A223ATE0"/>
<protein>
    <submittedName>
        <fullName evidence="1">Type I-E CRISPR-associated protein Cas6/Cse3/CasE</fullName>
    </submittedName>
</protein>
<gene>
    <name evidence="1" type="ORF">AXF17_07420</name>
</gene>
<dbReference type="OrthoDB" id="9795689at2"/>
<dbReference type="Gene3D" id="3.30.70.1210">
    <property type="entry name" value="Crispr-associated protein, domain 2"/>
    <property type="match status" value="1"/>
</dbReference>
<dbReference type="InterPro" id="IPR010179">
    <property type="entry name" value="CRISPR-assoc_prot_Cse3"/>
</dbReference>
<dbReference type="Pfam" id="PF08798">
    <property type="entry name" value="CRISPR_assoc"/>
    <property type="match status" value="1"/>
</dbReference>
<evidence type="ECO:0000313" key="2">
    <source>
        <dbReference type="Proteomes" id="UP000214689"/>
    </source>
</evidence>
<dbReference type="SMART" id="SM01101">
    <property type="entry name" value="CRISPR_assoc"/>
    <property type="match status" value="1"/>
</dbReference>